<reference evidence="1 2" key="1">
    <citation type="submission" date="2016-11" db="EMBL/GenBank/DDBJ databases">
        <authorList>
            <person name="Jaros S."/>
            <person name="Januszkiewicz K."/>
            <person name="Wedrychowicz H."/>
        </authorList>
    </citation>
    <scope>NUCLEOTIDE SEQUENCE [LARGE SCALE GENOMIC DNA]</scope>
    <source>
        <strain evidence="1 2">DSM 9705</strain>
    </source>
</reference>
<dbReference type="InterPro" id="IPR029069">
    <property type="entry name" value="HotDog_dom_sf"/>
</dbReference>
<organism evidence="1 2">
    <name type="scientific">Desulfofustis glycolicus DSM 9705</name>
    <dbReference type="NCBI Taxonomy" id="1121409"/>
    <lineage>
        <taxon>Bacteria</taxon>
        <taxon>Pseudomonadati</taxon>
        <taxon>Thermodesulfobacteriota</taxon>
        <taxon>Desulfobulbia</taxon>
        <taxon>Desulfobulbales</taxon>
        <taxon>Desulfocapsaceae</taxon>
        <taxon>Desulfofustis</taxon>
    </lineage>
</organism>
<dbReference type="Proteomes" id="UP000184139">
    <property type="component" value="Unassembled WGS sequence"/>
</dbReference>
<dbReference type="InterPro" id="IPR016776">
    <property type="entry name" value="ApeP-like_dehydratase"/>
</dbReference>
<dbReference type="Pfam" id="PF22817">
    <property type="entry name" value="ApeP-like"/>
    <property type="match status" value="1"/>
</dbReference>
<dbReference type="SUPFAM" id="SSF54637">
    <property type="entry name" value="Thioesterase/thiol ester dehydrase-isomerase"/>
    <property type="match status" value="1"/>
</dbReference>
<proteinExistence type="predicted"/>
<sequence length="177" mass="19370">MRNDEIGRNDNFSRFPHQPGLGLILNLLEAFGLSLEDLLPHRGRMVLIDEVLAVDRVAAVTRCVVKPSWPMAGDDGIGSLILVELAAQTAGVCNGWDRIKSQGLDSDKTGYLVGIKRARFTVKALALGQNIIVRAENTYSFASLREVDCTARCQDCSIAEITLQLFQVETEHGSGKE</sequence>
<dbReference type="EMBL" id="FQXS01000005">
    <property type="protein sequence ID" value="SHH64374.1"/>
    <property type="molecule type" value="Genomic_DNA"/>
</dbReference>
<dbReference type="Gene3D" id="3.10.129.10">
    <property type="entry name" value="Hotdog Thioesterase"/>
    <property type="match status" value="1"/>
</dbReference>
<evidence type="ECO:0008006" key="3">
    <source>
        <dbReference type="Google" id="ProtNLM"/>
    </source>
</evidence>
<evidence type="ECO:0000313" key="1">
    <source>
        <dbReference type="EMBL" id="SHH64374.1"/>
    </source>
</evidence>
<accession>A0A1M5UMZ7</accession>
<dbReference type="AlphaFoldDB" id="A0A1M5UMZ7"/>
<evidence type="ECO:0000313" key="2">
    <source>
        <dbReference type="Proteomes" id="UP000184139"/>
    </source>
</evidence>
<gene>
    <name evidence="1" type="ORF">SAMN02745124_01266</name>
</gene>
<name>A0A1M5UMZ7_9BACT</name>
<protein>
    <recommendedName>
        <fullName evidence="3">3-hydroxymyristoyl/3-hydroxydecanoyl-(Acyl carrier protein) dehydratase</fullName>
    </recommendedName>
</protein>
<dbReference type="STRING" id="1121409.SAMN02745124_01266"/>
<keyword evidence="2" id="KW-1185">Reference proteome</keyword>